<accession>A0ACA9ND68</accession>
<reference evidence="1" key="1">
    <citation type="submission" date="2021-06" db="EMBL/GenBank/DDBJ databases">
        <authorList>
            <person name="Kallberg Y."/>
            <person name="Tangrot J."/>
            <person name="Rosling A."/>
        </authorList>
    </citation>
    <scope>NUCLEOTIDE SEQUENCE</scope>
    <source>
        <strain evidence="1">AU212A</strain>
    </source>
</reference>
<proteinExistence type="predicted"/>
<sequence>FQNKLKKHDYSSPKEKDKSDKTGIQSNSKEATNSYQETSINNREISIEQQETKALHQYFRNESNSVHTYSLQRPDKEVNLDQDR</sequence>
<gene>
    <name evidence="1" type="ORF">SCALOS_LOCUS8395</name>
</gene>
<dbReference type="EMBL" id="CAJVPM010022017">
    <property type="protein sequence ID" value="CAG8643052.1"/>
    <property type="molecule type" value="Genomic_DNA"/>
</dbReference>
<name>A0ACA9ND68_9GLOM</name>
<dbReference type="Proteomes" id="UP000789860">
    <property type="component" value="Unassembled WGS sequence"/>
</dbReference>
<evidence type="ECO:0000313" key="2">
    <source>
        <dbReference type="Proteomes" id="UP000789860"/>
    </source>
</evidence>
<evidence type="ECO:0000313" key="1">
    <source>
        <dbReference type="EMBL" id="CAG8643052.1"/>
    </source>
</evidence>
<organism evidence="1 2">
    <name type="scientific">Scutellospora calospora</name>
    <dbReference type="NCBI Taxonomy" id="85575"/>
    <lineage>
        <taxon>Eukaryota</taxon>
        <taxon>Fungi</taxon>
        <taxon>Fungi incertae sedis</taxon>
        <taxon>Mucoromycota</taxon>
        <taxon>Glomeromycotina</taxon>
        <taxon>Glomeromycetes</taxon>
        <taxon>Diversisporales</taxon>
        <taxon>Gigasporaceae</taxon>
        <taxon>Scutellospora</taxon>
    </lineage>
</organism>
<feature type="non-terminal residue" evidence="1">
    <location>
        <position position="1"/>
    </location>
</feature>
<keyword evidence="2" id="KW-1185">Reference proteome</keyword>
<comment type="caution">
    <text evidence="1">The sequence shown here is derived from an EMBL/GenBank/DDBJ whole genome shotgun (WGS) entry which is preliminary data.</text>
</comment>
<protein>
    <submittedName>
        <fullName evidence="1">5259_t:CDS:1</fullName>
    </submittedName>
</protein>